<comment type="cofactor">
    <cofactor evidence="1">
        <name>Mg(2+)</name>
        <dbReference type="ChEBI" id="CHEBI:18420"/>
    </cofactor>
</comment>
<dbReference type="InterPro" id="IPR043128">
    <property type="entry name" value="Rev_trsase/Diguanyl_cyclase"/>
</dbReference>
<dbReference type="GO" id="GO:0043709">
    <property type="term" value="P:cell adhesion involved in single-species biofilm formation"/>
    <property type="evidence" value="ECO:0007669"/>
    <property type="project" value="TreeGrafter"/>
</dbReference>
<accession>A0A1H3H0E6</accession>
<dbReference type="InterPro" id="IPR029787">
    <property type="entry name" value="Nucleotide_cyclase"/>
</dbReference>
<feature type="transmembrane region" description="Helical" evidence="4">
    <location>
        <begin position="139"/>
        <end position="156"/>
    </location>
</feature>
<sequence>MKLKGSSALNRMQIEQVASRGLNSVHFSKTLERIYQEQYKNEAAYEFRFRGLIILILYLFLSLGIYQTISDHDIMQQWLTYYAWVGIIVITAWILSFFKKFNQYFDYYTGFGSMVAIAISFIIITNIGADPNNTAQNNVLFHTAMMYAVVITYSFVGMRFYTAVIVCWMGGLIAIFISIWSNQDIGWTLLNRTYTFYSFLGMALTYAIDRQHRENYLQNCIIELNQIELTQQAQQLALLSQLDSLTGLANRRYLNEVLDKEWRYALRHQTPLSILMVDIDFFKNYNDHLGHIAGDQCLQLIADSIHSITARSNDLAARYGGEEFLLVFPMTDQQQAEALTIRLLQLIEAAAIPHPSSPISEHITISVGISTVVPQADHQISELINLADRALYFAKNEGRNRYHIAEPYAETTSTDTTNKHIYL</sequence>
<keyword evidence="4" id="KW-0472">Membrane</keyword>
<evidence type="ECO:0000256" key="2">
    <source>
        <dbReference type="ARBA" id="ARBA00012528"/>
    </source>
</evidence>
<evidence type="ECO:0000256" key="1">
    <source>
        <dbReference type="ARBA" id="ARBA00001946"/>
    </source>
</evidence>
<evidence type="ECO:0000313" key="7">
    <source>
        <dbReference type="Proteomes" id="UP000199035"/>
    </source>
</evidence>
<dbReference type="InterPro" id="IPR050469">
    <property type="entry name" value="Diguanylate_Cyclase"/>
</dbReference>
<dbReference type="Gene3D" id="3.30.70.270">
    <property type="match status" value="1"/>
</dbReference>
<dbReference type="EC" id="2.7.7.65" evidence="2"/>
<feature type="transmembrane region" description="Helical" evidence="4">
    <location>
        <begin position="81"/>
        <end position="98"/>
    </location>
</feature>
<keyword evidence="4" id="KW-0812">Transmembrane</keyword>
<feature type="transmembrane region" description="Helical" evidence="4">
    <location>
        <begin position="187"/>
        <end position="208"/>
    </location>
</feature>
<dbReference type="GO" id="GO:0005886">
    <property type="term" value="C:plasma membrane"/>
    <property type="evidence" value="ECO:0007669"/>
    <property type="project" value="TreeGrafter"/>
</dbReference>
<evidence type="ECO:0000256" key="3">
    <source>
        <dbReference type="ARBA" id="ARBA00034247"/>
    </source>
</evidence>
<feature type="transmembrane region" description="Helical" evidence="4">
    <location>
        <begin position="105"/>
        <end position="127"/>
    </location>
</feature>
<feature type="domain" description="GGDEF" evidence="5">
    <location>
        <begin position="270"/>
        <end position="407"/>
    </location>
</feature>
<reference evidence="7" key="1">
    <citation type="submission" date="2016-10" db="EMBL/GenBank/DDBJ databases">
        <authorList>
            <person name="Varghese N."/>
            <person name="Submissions S."/>
        </authorList>
    </citation>
    <scope>NUCLEOTIDE SEQUENCE [LARGE SCALE GENOMIC DNA]</scope>
    <source>
        <strain evidence="7">ANC 5109</strain>
    </source>
</reference>
<name>A0A1H3H0E6_9GAMM</name>
<protein>
    <recommendedName>
        <fullName evidence="2">diguanylate cyclase</fullName>
        <ecNumber evidence="2">2.7.7.65</ecNumber>
    </recommendedName>
</protein>
<dbReference type="NCBIfam" id="TIGR00254">
    <property type="entry name" value="GGDEF"/>
    <property type="match status" value="1"/>
</dbReference>
<dbReference type="Pfam" id="PF00990">
    <property type="entry name" value="GGDEF"/>
    <property type="match status" value="1"/>
</dbReference>
<dbReference type="PANTHER" id="PTHR45138:SF9">
    <property type="entry name" value="DIGUANYLATE CYCLASE DGCM-RELATED"/>
    <property type="match status" value="1"/>
</dbReference>
<dbReference type="CDD" id="cd01949">
    <property type="entry name" value="GGDEF"/>
    <property type="match status" value="1"/>
</dbReference>
<dbReference type="Proteomes" id="UP000199035">
    <property type="component" value="Unassembled WGS sequence"/>
</dbReference>
<proteinExistence type="predicted"/>
<dbReference type="EMBL" id="FNPK01000003">
    <property type="protein sequence ID" value="SDY09063.1"/>
    <property type="molecule type" value="Genomic_DNA"/>
</dbReference>
<dbReference type="RefSeq" id="WP_092687897.1">
    <property type="nucleotide sequence ID" value="NZ_FNPK01000003.1"/>
</dbReference>
<keyword evidence="7" id="KW-1185">Reference proteome</keyword>
<feature type="transmembrane region" description="Helical" evidence="4">
    <location>
        <begin position="49"/>
        <end position="69"/>
    </location>
</feature>
<dbReference type="AlphaFoldDB" id="A0A1H3H0E6"/>
<keyword evidence="4" id="KW-1133">Transmembrane helix</keyword>
<dbReference type="SMART" id="SM00267">
    <property type="entry name" value="GGDEF"/>
    <property type="match status" value="1"/>
</dbReference>
<evidence type="ECO:0000313" key="6">
    <source>
        <dbReference type="EMBL" id="SDY09063.1"/>
    </source>
</evidence>
<dbReference type="PANTHER" id="PTHR45138">
    <property type="entry name" value="REGULATORY COMPONENTS OF SENSORY TRANSDUCTION SYSTEM"/>
    <property type="match status" value="1"/>
</dbReference>
<organism evidence="6 7">
    <name type="scientific">Acinetobacter kyonggiensis</name>
    <dbReference type="NCBI Taxonomy" id="595670"/>
    <lineage>
        <taxon>Bacteria</taxon>
        <taxon>Pseudomonadati</taxon>
        <taxon>Pseudomonadota</taxon>
        <taxon>Gammaproteobacteria</taxon>
        <taxon>Moraxellales</taxon>
        <taxon>Moraxellaceae</taxon>
        <taxon>Acinetobacter</taxon>
    </lineage>
</organism>
<dbReference type="FunFam" id="3.30.70.270:FF:000001">
    <property type="entry name" value="Diguanylate cyclase domain protein"/>
    <property type="match status" value="1"/>
</dbReference>
<dbReference type="GO" id="GO:0052621">
    <property type="term" value="F:diguanylate cyclase activity"/>
    <property type="evidence" value="ECO:0007669"/>
    <property type="project" value="UniProtKB-EC"/>
</dbReference>
<dbReference type="STRING" id="595670.SAMN05421643_103168"/>
<evidence type="ECO:0000256" key="4">
    <source>
        <dbReference type="SAM" id="Phobius"/>
    </source>
</evidence>
<dbReference type="GO" id="GO:1902201">
    <property type="term" value="P:negative regulation of bacterial-type flagellum-dependent cell motility"/>
    <property type="evidence" value="ECO:0007669"/>
    <property type="project" value="TreeGrafter"/>
</dbReference>
<dbReference type="InterPro" id="IPR000160">
    <property type="entry name" value="GGDEF_dom"/>
</dbReference>
<dbReference type="PROSITE" id="PS50887">
    <property type="entry name" value="GGDEF"/>
    <property type="match status" value="1"/>
</dbReference>
<feature type="transmembrane region" description="Helical" evidence="4">
    <location>
        <begin position="163"/>
        <end position="181"/>
    </location>
</feature>
<evidence type="ECO:0000259" key="5">
    <source>
        <dbReference type="PROSITE" id="PS50887"/>
    </source>
</evidence>
<dbReference type="SUPFAM" id="SSF55073">
    <property type="entry name" value="Nucleotide cyclase"/>
    <property type="match status" value="1"/>
</dbReference>
<gene>
    <name evidence="6" type="ORF">SAMN05421643_103168</name>
</gene>
<comment type="catalytic activity">
    <reaction evidence="3">
        <text>2 GTP = 3',3'-c-di-GMP + 2 diphosphate</text>
        <dbReference type="Rhea" id="RHEA:24898"/>
        <dbReference type="ChEBI" id="CHEBI:33019"/>
        <dbReference type="ChEBI" id="CHEBI:37565"/>
        <dbReference type="ChEBI" id="CHEBI:58805"/>
        <dbReference type="EC" id="2.7.7.65"/>
    </reaction>
</comment>